<evidence type="ECO:0008006" key="3">
    <source>
        <dbReference type="Google" id="ProtNLM"/>
    </source>
</evidence>
<dbReference type="AlphaFoldDB" id="A0A6J4QH20"/>
<reference evidence="2" key="1">
    <citation type="submission" date="2020-02" db="EMBL/GenBank/DDBJ databases">
        <authorList>
            <person name="Meier V. D."/>
        </authorList>
    </citation>
    <scope>NUCLEOTIDE SEQUENCE</scope>
    <source>
        <strain evidence="2">AVDCRST_MAG55</strain>
    </source>
</reference>
<accession>A0A6J4QH20</accession>
<feature type="region of interest" description="Disordered" evidence="1">
    <location>
        <begin position="1"/>
        <end position="80"/>
    </location>
</feature>
<sequence>MSDKVKGKAKEAYGALIGDEAKKAEGRAQQKKAQAEEEAEQREKTRQAEAEAKRAEKERDRQRRKAKGGLGGLTDTLTGR</sequence>
<dbReference type="SUPFAM" id="SSF69047">
    <property type="entry name" value="Hypothetical protein YjbJ"/>
    <property type="match status" value="1"/>
</dbReference>
<evidence type="ECO:0000313" key="2">
    <source>
        <dbReference type="EMBL" id="CAA9437383.1"/>
    </source>
</evidence>
<feature type="compositionally biased region" description="Basic and acidic residues" evidence="1">
    <location>
        <begin position="19"/>
        <end position="28"/>
    </location>
</feature>
<name>A0A6J4QH20_9ACTN</name>
<proteinExistence type="predicted"/>
<dbReference type="EMBL" id="CADCUZ010000159">
    <property type="protein sequence ID" value="CAA9437383.1"/>
    <property type="molecule type" value="Genomic_DNA"/>
</dbReference>
<organism evidence="2">
    <name type="scientific">uncultured Rubrobacteraceae bacterium</name>
    <dbReference type="NCBI Taxonomy" id="349277"/>
    <lineage>
        <taxon>Bacteria</taxon>
        <taxon>Bacillati</taxon>
        <taxon>Actinomycetota</taxon>
        <taxon>Rubrobacteria</taxon>
        <taxon>Rubrobacterales</taxon>
        <taxon>Rubrobacteraceae</taxon>
        <taxon>environmental samples</taxon>
    </lineage>
</organism>
<dbReference type="InterPro" id="IPR036629">
    <property type="entry name" value="YjbJ_sf"/>
</dbReference>
<feature type="compositionally biased region" description="Basic and acidic residues" evidence="1">
    <location>
        <begin position="41"/>
        <end position="61"/>
    </location>
</feature>
<feature type="compositionally biased region" description="Basic and acidic residues" evidence="1">
    <location>
        <begin position="1"/>
        <end position="11"/>
    </location>
</feature>
<evidence type="ECO:0000256" key="1">
    <source>
        <dbReference type="SAM" id="MobiDB-lite"/>
    </source>
</evidence>
<gene>
    <name evidence="2" type="ORF">AVDCRST_MAG55-3133</name>
</gene>
<protein>
    <recommendedName>
        <fullName evidence="3">CsbD-like domain-containing protein</fullName>
    </recommendedName>
</protein>